<dbReference type="Proteomes" id="UP000807850">
    <property type="component" value="Unassembled WGS sequence"/>
</dbReference>
<dbReference type="InterPro" id="IPR013078">
    <property type="entry name" value="His_Pase_superF_clade-1"/>
</dbReference>
<dbReference type="AlphaFoldDB" id="A0A9D6QJ90"/>
<dbReference type="EMBL" id="JACQAY010000278">
    <property type="protein sequence ID" value="MBI3540277.1"/>
    <property type="molecule type" value="Genomic_DNA"/>
</dbReference>
<evidence type="ECO:0000313" key="1">
    <source>
        <dbReference type="EMBL" id="MBI3540277.1"/>
    </source>
</evidence>
<sequence length="159" mass="16924">MPLVLDLIRHGDALPSERGDDASRRLSPRGIALLERLARHFAPLGFRPTRVFSSPLLRAIESARIVLPPSSGIAVEELDALLPDAEPEEVADALAAADATRGHVLIVGHQPLLGDFAGWLAGGPAHPFAPGAWVRLEFEDALEPGGATIGMRLRPDEIA</sequence>
<evidence type="ECO:0000313" key="2">
    <source>
        <dbReference type="Proteomes" id="UP000807850"/>
    </source>
</evidence>
<dbReference type="SUPFAM" id="SSF53254">
    <property type="entry name" value="Phosphoglycerate mutase-like"/>
    <property type="match status" value="1"/>
</dbReference>
<dbReference type="InterPro" id="IPR029033">
    <property type="entry name" value="His_PPase_superfam"/>
</dbReference>
<comment type="caution">
    <text evidence="1">The sequence shown here is derived from an EMBL/GenBank/DDBJ whole genome shotgun (WGS) entry which is preliminary data.</text>
</comment>
<name>A0A9D6QJ90_UNCEI</name>
<proteinExistence type="predicted"/>
<gene>
    <name evidence="1" type="ORF">HY076_08400</name>
</gene>
<accession>A0A9D6QJ90</accession>
<dbReference type="Gene3D" id="3.40.50.1240">
    <property type="entry name" value="Phosphoglycerate mutase-like"/>
    <property type="match status" value="1"/>
</dbReference>
<protein>
    <submittedName>
        <fullName evidence="1">Histidine phosphatase family protein</fullName>
    </submittedName>
</protein>
<reference evidence="1" key="1">
    <citation type="submission" date="2020-07" db="EMBL/GenBank/DDBJ databases">
        <title>Huge and variable diversity of episymbiotic CPR bacteria and DPANN archaea in groundwater ecosystems.</title>
        <authorList>
            <person name="He C.Y."/>
            <person name="Keren R."/>
            <person name="Whittaker M."/>
            <person name="Farag I.F."/>
            <person name="Doudna J."/>
            <person name="Cate J.H.D."/>
            <person name="Banfield J.F."/>
        </authorList>
    </citation>
    <scope>NUCLEOTIDE SEQUENCE</scope>
    <source>
        <strain evidence="1">NC_groundwater_928_Pr1_S-0.2um_72_17</strain>
    </source>
</reference>
<dbReference type="SMART" id="SM00855">
    <property type="entry name" value="PGAM"/>
    <property type="match status" value="1"/>
</dbReference>
<organism evidence="1 2">
    <name type="scientific">Eiseniibacteriota bacterium</name>
    <dbReference type="NCBI Taxonomy" id="2212470"/>
    <lineage>
        <taxon>Bacteria</taxon>
        <taxon>Candidatus Eiseniibacteriota</taxon>
    </lineage>
</organism>
<dbReference type="CDD" id="cd07067">
    <property type="entry name" value="HP_PGM_like"/>
    <property type="match status" value="1"/>
</dbReference>
<dbReference type="Pfam" id="PF00300">
    <property type="entry name" value="His_Phos_1"/>
    <property type="match status" value="1"/>
</dbReference>